<dbReference type="HOGENOM" id="CLU_3235988_0_0_3"/>
<name>A0A0F6RLQ8_MICAE</name>
<dbReference type="AlphaFoldDB" id="A0A0F6RLQ8"/>
<organism evidence="1 2">
    <name type="scientific">Microcystis aeruginosa NIES-2549</name>
    <dbReference type="NCBI Taxonomy" id="1641812"/>
    <lineage>
        <taxon>Bacteria</taxon>
        <taxon>Bacillati</taxon>
        <taxon>Cyanobacteriota</taxon>
        <taxon>Cyanophyceae</taxon>
        <taxon>Oscillatoriophycideae</taxon>
        <taxon>Chroococcales</taxon>
        <taxon>Microcystaceae</taxon>
        <taxon>Microcystis</taxon>
    </lineage>
</organism>
<reference evidence="1 2" key="1">
    <citation type="journal article" date="2015" name="Genome Announc.">
        <title>Complete Genome Sequence of Microcystis aeruginosa NIES-2549, a Bloom-Forming Cyanobacterium from Lake Kasumigaura, Japan.</title>
        <authorList>
            <person name="Yamaguchi H."/>
            <person name="Suzuki S."/>
            <person name="Tanabe Y."/>
            <person name="Osana Y."/>
            <person name="Shimura Y."/>
            <person name="Ishida K."/>
            <person name="Kawachi M."/>
        </authorList>
    </citation>
    <scope>NUCLEOTIDE SEQUENCE [LARGE SCALE GENOMIC DNA]</scope>
    <source>
        <strain evidence="1 2">NIES-2549</strain>
    </source>
</reference>
<dbReference type="Proteomes" id="UP000034103">
    <property type="component" value="Chromosome"/>
</dbReference>
<evidence type="ECO:0000313" key="2">
    <source>
        <dbReference type="Proteomes" id="UP000034103"/>
    </source>
</evidence>
<gene>
    <name evidence="1" type="ORF">MYAER_2558</name>
</gene>
<evidence type="ECO:0000313" key="1">
    <source>
        <dbReference type="EMBL" id="AKE64900.1"/>
    </source>
</evidence>
<dbReference type="EMBL" id="CP011304">
    <property type="protein sequence ID" value="AKE64900.1"/>
    <property type="molecule type" value="Genomic_DNA"/>
</dbReference>
<protein>
    <submittedName>
        <fullName evidence="1">Uncharacterized protein</fullName>
    </submittedName>
</protein>
<accession>A0A0F6RLQ8</accession>
<proteinExistence type="predicted"/>
<sequence length="43" mass="4751">MRKPGIVVNICTGFTPLIAYSTTIRQGMLPDDQFGCFRGIGFK</sequence>